<dbReference type="Gene3D" id="3.40.1010.10">
    <property type="entry name" value="Cobalt-precorrin-4 Transmethylase, Domain 1"/>
    <property type="match status" value="1"/>
</dbReference>
<keyword evidence="5 9" id="KW-0808">Transferase</keyword>
<dbReference type="PROSITE" id="PS00840">
    <property type="entry name" value="SUMT_2"/>
    <property type="match status" value="1"/>
</dbReference>
<dbReference type="PANTHER" id="PTHR45790:SF3">
    <property type="entry name" value="S-ADENOSYL-L-METHIONINE-DEPENDENT UROPORPHYRINOGEN III METHYLTRANSFERASE, CHLOROPLASTIC"/>
    <property type="match status" value="1"/>
</dbReference>
<evidence type="ECO:0000256" key="2">
    <source>
        <dbReference type="ARBA" id="ARBA00012162"/>
    </source>
</evidence>
<protein>
    <recommendedName>
        <fullName evidence="3">Uroporphyrinogen-III C-methyltransferase</fullName>
        <ecNumber evidence="2">2.1.1.107</ecNumber>
    </recommendedName>
    <alternativeName>
        <fullName evidence="8">Uroporphyrinogen III methylase</fullName>
    </alternativeName>
</protein>
<dbReference type="InterPro" id="IPR000878">
    <property type="entry name" value="4pyrrol_Mease"/>
</dbReference>
<keyword evidence="7" id="KW-0627">Porphyrin biosynthesis</keyword>
<name>A0A4R6UHG4_9BACI</name>
<dbReference type="InterPro" id="IPR014776">
    <property type="entry name" value="4pyrrole_Mease_sub2"/>
</dbReference>
<evidence type="ECO:0000256" key="3">
    <source>
        <dbReference type="ARBA" id="ARBA00018323"/>
    </source>
</evidence>
<dbReference type="SUPFAM" id="SSF53790">
    <property type="entry name" value="Tetrapyrrole methylase"/>
    <property type="match status" value="1"/>
</dbReference>
<sequence length="257" mass="27679">MGKVYLVGAGPGDPDLITVKALKAIQAADTILYDRLVNPELLREAKPEAHLVYCGKSPGYHAMTQETINRLLVKYGRKSTSVVRLKGGDPFVFGRGAEEAEALARAGVEYEVVPGITAGIAAPAYADIPVTHRTLARSFAIVTGHQKKGEPENVEWGHLAKAVDTLVIYMGIKNLRWICERLLLEEKAASTPVAIVQQGTTDEQKTVTGTLGTICEIARAADIQNPAVIVIGDVVSQHTLMQELKATGAPELQELYV</sequence>
<dbReference type="InterPro" id="IPR003043">
    <property type="entry name" value="Uropor_MeTrfase_CS"/>
</dbReference>
<dbReference type="RefSeq" id="WP_133578851.1">
    <property type="nucleotide sequence ID" value="NZ_SNYJ01000001.1"/>
</dbReference>
<keyword evidence="6" id="KW-0949">S-adenosyl-L-methionine</keyword>
<dbReference type="InterPro" id="IPR050161">
    <property type="entry name" value="Siro_Cobalamin_biosynth"/>
</dbReference>
<reference evidence="11 12" key="1">
    <citation type="submission" date="2019-03" db="EMBL/GenBank/DDBJ databases">
        <title>Genomic Encyclopedia of Type Strains, Phase IV (KMG-IV): sequencing the most valuable type-strain genomes for metagenomic binning, comparative biology and taxonomic classification.</title>
        <authorList>
            <person name="Goeker M."/>
        </authorList>
    </citation>
    <scope>NUCLEOTIDE SEQUENCE [LARGE SCALE GENOMIC DNA]</scope>
    <source>
        <strain evidence="11 12">DSM 28697</strain>
    </source>
</reference>
<dbReference type="EC" id="2.1.1.107" evidence="2"/>
<dbReference type="AlphaFoldDB" id="A0A4R6UHG4"/>
<evidence type="ECO:0000256" key="8">
    <source>
        <dbReference type="ARBA" id="ARBA00079776"/>
    </source>
</evidence>
<dbReference type="GO" id="GO:0032259">
    <property type="term" value="P:methylation"/>
    <property type="evidence" value="ECO:0007669"/>
    <property type="project" value="UniProtKB-KW"/>
</dbReference>
<dbReference type="NCBIfam" id="TIGR01469">
    <property type="entry name" value="cobA_cysG_Cterm"/>
    <property type="match status" value="1"/>
</dbReference>
<accession>A0A4R6UHG4</accession>
<evidence type="ECO:0000313" key="11">
    <source>
        <dbReference type="EMBL" id="TDQ42594.1"/>
    </source>
</evidence>
<evidence type="ECO:0000259" key="10">
    <source>
        <dbReference type="Pfam" id="PF00590"/>
    </source>
</evidence>
<evidence type="ECO:0000256" key="5">
    <source>
        <dbReference type="ARBA" id="ARBA00022679"/>
    </source>
</evidence>
<evidence type="ECO:0000256" key="6">
    <source>
        <dbReference type="ARBA" id="ARBA00022691"/>
    </source>
</evidence>
<comment type="similarity">
    <text evidence="1 9">Belongs to the precorrin methyltransferase family.</text>
</comment>
<dbReference type="InterPro" id="IPR014777">
    <property type="entry name" value="4pyrrole_Mease_sub1"/>
</dbReference>
<evidence type="ECO:0000313" key="12">
    <source>
        <dbReference type="Proteomes" id="UP000295632"/>
    </source>
</evidence>
<gene>
    <name evidence="11" type="ORF">EV213_10122</name>
</gene>
<evidence type="ECO:0000256" key="7">
    <source>
        <dbReference type="ARBA" id="ARBA00023244"/>
    </source>
</evidence>
<dbReference type="GO" id="GO:0019354">
    <property type="term" value="P:siroheme biosynthetic process"/>
    <property type="evidence" value="ECO:0007669"/>
    <property type="project" value="InterPro"/>
</dbReference>
<dbReference type="CDD" id="cd11642">
    <property type="entry name" value="SUMT"/>
    <property type="match status" value="1"/>
</dbReference>
<dbReference type="FunFam" id="3.40.1010.10:FF:000001">
    <property type="entry name" value="Siroheme synthase"/>
    <property type="match status" value="1"/>
</dbReference>
<dbReference type="Pfam" id="PF00590">
    <property type="entry name" value="TP_methylase"/>
    <property type="match status" value="1"/>
</dbReference>
<dbReference type="FunFam" id="3.30.950.10:FF:000001">
    <property type="entry name" value="Siroheme synthase"/>
    <property type="match status" value="1"/>
</dbReference>
<keyword evidence="12" id="KW-1185">Reference proteome</keyword>
<organism evidence="11 12">
    <name type="scientific">Aureibacillus halotolerans</name>
    <dbReference type="NCBI Taxonomy" id="1508390"/>
    <lineage>
        <taxon>Bacteria</taxon>
        <taxon>Bacillati</taxon>
        <taxon>Bacillota</taxon>
        <taxon>Bacilli</taxon>
        <taxon>Bacillales</taxon>
        <taxon>Bacillaceae</taxon>
        <taxon>Aureibacillus</taxon>
    </lineage>
</organism>
<dbReference type="OrthoDB" id="9815856at2"/>
<evidence type="ECO:0000256" key="4">
    <source>
        <dbReference type="ARBA" id="ARBA00022603"/>
    </source>
</evidence>
<dbReference type="Gene3D" id="3.30.950.10">
    <property type="entry name" value="Methyltransferase, Cobalt-precorrin-4 Transmethylase, Domain 2"/>
    <property type="match status" value="1"/>
</dbReference>
<dbReference type="NCBIfam" id="NF004790">
    <property type="entry name" value="PRK06136.1"/>
    <property type="match status" value="1"/>
</dbReference>
<comment type="caution">
    <text evidence="11">The sequence shown here is derived from an EMBL/GenBank/DDBJ whole genome shotgun (WGS) entry which is preliminary data.</text>
</comment>
<proteinExistence type="inferred from homology"/>
<dbReference type="InterPro" id="IPR006366">
    <property type="entry name" value="CobA/CysG_C"/>
</dbReference>
<dbReference type="Proteomes" id="UP000295632">
    <property type="component" value="Unassembled WGS sequence"/>
</dbReference>
<dbReference type="GO" id="GO:0004851">
    <property type="term" value="F:uroporphyrin-III C-methyltransferase activity"/>
    <property type="evidence" value="ECO:0007669"/>
    <property type="project" value="UniProtKB-EC"/>
</dbReference>
<dbReference type="EMBL" id="SNYJ01000001">
    <property type="protein sequence ID" value="TDQ42594.1"/>
    <property type="molecule type" value="Genomic_DNA"/>
</dbReference>
<evidence type="ECO:0000256" key="9">
    <source>
        <dbReference type="RuleBase" id="RU003960"/>
    </source>
</evidence>
<feature type="domain" description="Tetrapyrrole methylase" evidence="10">
    <location>
        <begin position="3"/>
        <end position="214"/>
    </location>
</feature>
<dbReference type="InterPro" id="IPR035996">
    <property type="entry name" value="4pyrrol_Methylase_sf"/>
</dbReference>
<dbReference type="PROSITE" id="PS00839">
    <property type="entry name" value="SUMT_1"/>
    <property type="match status" value="1"/>
</dbReference>
<dbReference type="PANTHER" id="PTHR45790">
    <property type="entry name" value="SIROHEME SYNTHASE-RELATED"/>
    <property type="match status" value="1"/>
</dbReference>
<evidence type="ECO:0000256" key="1">
    <source>
        <dbReference type="ARBA" id="ARBA00005879"/>
    </source>
</evidence>
<keyword evidence="4 9" id="KW-0489">Methyltransferase</keyword>